<reference evidence="1 2" key="2">
    <citation type="submission" date="2008-04" db="EMBL/GenBank/DDBJ databases">
        <authorList>
            <person name="Fulton L."/>
            <person name="Clifton S."/>
            <person name="Fulton B."/>
            <person name="Xu J."/>
            <person name="Minx P."/>
            <person name="Pepin K.H."/>
            <person name="Johnson M."/>
            <person name="Thiruvilangam P."/>
            <person name="Bhonagiri V."/>
            <person name="Nash W.E."/>
            <person name="Mardis E.R."/>
            <person name="Wilson R.K."/>
        </authorList>
    </citation>
    <scope>NUCLEOTIDE SEQUENCE [LARGE SCALE GENOMIC DNA]</scope>
    <source>
        <strain evidence="1 2">DSM 17136</strain>
    </source>
</reference>
<comment type="caution">
    <text evidence="1">The sequence shown here is derived from an EMBL/GenBank/DDBJ whole genome shotgun (WGS) entry which is preliminary data.</text>
</comment>
<organism evidence="1 2">
    <name type="scientific">Phocaeicola coprocola DSM 17136</name>
    <dbReference type="NCBI Taxonomy" id="470145"/>
    <lineage>
        <taxon>Bacteria</taxon>
        <taxon>Pseudomonadati</taxon>
        <taxon>Bacteroidota</taxon>
        <taxon>Bacteroidia</taxon>
        <taxon>Bacteroidales</taxon>
        <taxon>Bacteroidaceae</taxon>
        <taxon>Phocaeicola</taxon>
    </lineage>
</organism>
<dbReference type="Proteomes" id="UP000003146">
    <property type="component" value="Unassembled WGS sequence"/>
</dbReference>
<dbReference type="EMBL" id="ABIY02000091">
    <property type="protein sequence ID" value="EDV00708.1"/>
    <property type="molecule type" value="Genomic_DNA"/>
</dbReference>
<dbReference type="HOGENOM" id="CLU_2803421_0_0_10"/>
<evidence type="ECO:0000313" key="1">
    <source>
        <dbReference type="EMBL" id="EDV00708.1"/>
    </source>
</evidence>
<proteinExistence type="predicted"/>
<name>B3JK48_9BACT</name>
<evidence type="ECO:0000313" key="2">
    <source>
        <dbReference type="Proteomes" id="UP000003146"/>
    </source>
</evidence>
<gene>
    <name evidence="1" type="ORF">BACCOP_02272</name>
</gene>
<accession>B3JK48</accession>
<dbReference type="STRING" id="470145.BACCOP_02272"/>
<dbReference type="AlphaFoldDB" id="B3JK48"/>
<protein>
    <submittedName>
        <fullName evidence="1">Uncharacterized protein</fullName>
    </submittedName>
</protein>
<reference evidence="1 2" key="1">
    <citation type="submission" date="2008-04" db="EMBL/GenBank/DDBJ databases">
        <title>Draft genome sequence of Bacteroides coprocola (DSM 17136).</title>
        <authorList>
            <person name="Sudarsanam P."/>
            <person name="Ley R."/>
            <person name="Guruge J."/>
            <person name="Turnbaugh P.J."/>
            <person name="Mahowald M."/>
            <person name="Liep D."/>
            <person name="Gordon J."/>
        </authorList>
    </citation>
    <scope>NUCLEOTIDE SEQUENCE [LARGE SCALE GENOMIC DNA]</scope>
    <source>
        <strain evidence="1 2">DSM 17136</strain>
    </source>
</reference>
<sequence length="67" mass="7795">MQVFVILGYKTEIERFFHIKDLTCKSFRTVKFSIGSSICLNGIYSAMLGAVFGEKYDSFSYLRKYVF</sequence>